<sequence>MPMLIMGCMVGAFCALCAYLLDGSLGRIALTYIGCGTIGTLANAAFVAMTGGISSRSES</sequence>
<name>A0A6L6IXD7_9RHOB</name>
<proteinExistence type="predicted"/>
<keyword evidence="2" id="KW-1185">Reference proteome</keyword>
<dbReference type="EMBL" id="WMII01000006">
    <property type="protein sequence ID" value="MTH64268.1"/>
    <property type="molecule type" value="Genomic_DNA"/>
</dbReference>
<dbReference type="Proteomes" id="UP000478740">
    <property type="component" value="Unassembled WGS sequence"/>
</dbReference>
<organism evidence="1 2">
    <name type="scientific">Paracoccus shanxieyensis</name>
    <dbReference type="NCBI Taxonomy" id="2675752"/>
    <lineage>
        <taxon>Bacteria</taxon>
        <taxon>Pseudomonadati</taxon>
        <taxon>Pseudomonadota</taxon>
        <taxon>Alphaproteobacteria</taxon>
        <taxon>Rhodobacterales</taxon>
        <taxon>Paracoccaceae</taxon>
        <taxon>Paracoccus</taxon>
    </lineage>
</organism>
<evidence type="ECO:0000313" key="2">
    <source>
        <dbReference type="Proteomes" id="UP000478740"/>
    </source>
</evidence>
<reference evidence="1 2" key="1">
    <citation type="submission" date="2019-11" db="EMBL/GenBank/DDBJ databases">
        <authorList>
            <person name="Dong K."/>
        </authorList>
    </citation>
    <scope>NUCLEOTIDE SEQUENCE [LARGE SCALE GENOMIC DNA]</scope>
    <source>
        <strain evidence="1 2">DK608</strain>
    </source>
</reference>
<comment type="caution">
    <text evidence="1">The sequence shown here is derived from an EMBL/GenBank/DDBJ whole genome shotgun (WGS) entry which is preliminary data.</text>
</comment>
<dbReference type="RefSeq" id="WP_155044129.1">
    <property type="nucleotide sequence ID" value="NZ_WMIH01000006.1"/>
</dbReference>
<accession>A0A6L6IXD7</accession>
<protein>
    <submittedName>
        <fullName evidence="1">Uncharacterized protein</fullName>
    </submittedName>
</protein>
<gene>
    <name evidence="1" type="ORF">GL284_08290</name>
</gene>
<dbReference type="AlphaFoldDB" id="A0A6L6IXD7"/>
<evidence type="ECO:0000313" key="1">
    <source>
        <dbReference type="EMBL" id="MTH64268.1"/>
    </source>
</evidence>